<comment type="caution">
    <text evidence="1">The sequence shown here is derived from an EMBL/GenBank/DDBJ whole genome shotgun (WGS) entry which is preliminary data.</text>
</comment>
<gene>
    <name evidence="1" type="ORF">HO173_011001</name>
</gene>
<proteinExistence type="predicted"/>
<sequence>MMSPENSHQEGLWMGYDTVMPAAASTVEYLKRTGPRVPKPPEETAFAYAEKATPFEWTKKAPEQRKYFDSFVTGRRKEIQKPKKGPGSPEMRPKECYFAPF</sequence>
<dbReference type="RefSeq" id="XP_037160318.1">
    <property type="nucleotide sequence ID" value="XM_037312886.1"/>
</dbReference>
<name>A0A8H6FLV7_9LECA</name>
<evidence type="ECO:0000313" key="1">
    <source>
        <dbReference type="EMBL" id="KAF6230885.1"/>
    </source>
</evidence>
<evidence type="ECO:0000313" key="2">
    <source>
        <dbReference type="Proteomes" id="UP000578531"/>
    </source>
</evidence>
<dbReference type="GeneID" id="59292647"/>
<keyword evidence="2" id="KW-1185">Reference proteome</keyword>
<dbReference type="AlphaFoldDB" id="A0A8H6FLV7"/>
<organism evidence="1 2">
    <name type="scientific">Letharia columbiana</name>
    <dbReference type="NCBI Taxonomy" id="112416"/>
    <lineage>
        <taxon>Eukaryota</taxon>
        <taxon>Fungi</taxon>
        <taxon>Dikarya</taxon>
        <taxon>Ascomycota</taxon>
        <taxon>Pezizomycotina</taxon>
        <taxon>Lecanoromycetes</taxon>
        <taxon>OSLEUM clade</taxon>
        <taxon>Lecanoromycetidae</taxon>
        <taxon>Lecanorales</taxon>
        <taxon>Lecanorineae</taxon>
        <taxon>Parmeliaceae</taxon>
        <taxon>Letharia</taxon>
    </lineage>
</organism>
<protein>
    <submittedName>
        <fullName evidence="1">Uncharacterized protein</fullName>
    </submittedName>
</protein>
<dbReference type="Proteomes" id="UP000578531">
    <property type="component" value="Unassembled WGS sequence"/>
</dbReference>
<dbReference type="EMBL" id="JACCJC010000064">
    <property type="protein sequence ID" value="KAF6230885.1"/>
    <property type="molecule type" value="Genomic_DNA"/>
</dbReference>
<reference evidence="1 2" key="1">
    <citation type="journal article" date="2020" name="Genomics">
        <title>Complete, high-quality genomes from long-read metagenomic sequencing of two wolf lichen thalli reveals enigmatic genome architecture.</title>
        <authorList>
            <person name="McKenzie S.K."/>
            <person name="Walston R.F."/>
            <person name="Allen J.L."/>
        </authorList>
    </citation>
    <scope>NUCLEOTIDE SEQUENCE [LARGE SCALE GENOMIC DNA]</scope>
    <source>
        <strain evidence="1">WasteWater2</strain>
    </source>
</reference>
<accession>A0A8H6FLV7</accession>